<evidence type="ECO:0000313" key="2">
    <source>
        <dbReference type="Proteomes" id="UP001597459"/>
    </source>
</evidence>
<dbReference type="EMBL" id="JBHULX010000002">
    <property type="protein sequence ID" value="MFD2589776.1"/>
    <property type="molecule type" value="Genomic_DNA"/>
</dbReference>
<proteinExistence type="predicted"/>
<name>A0ABW5N3V2_9FLAO</name>
<dbReference type="Proteomes" id="UP001597459">
    <property type="component" value="Unassembled WGS sequence"/>
</dbReference>
<organism evidence="1 2">
    <name type="scientific">Aquimarina hainanensis</name>
    <dbReference type="NCBI Taxonomy" id="1578017"/>
    <lineage>
        <taxon>Bacteria</taxon>
        <taxon>Pseudomonadati</taxon>
        <taxon>Bacteroidota</taxon>
        <taxon>Flavobacteriia</taxon>
        <taxon>Flavobacteriales</taxon>
        <taxon>Flavobacteriaceae</taxon>
        <taxon>Aquimarina</taxon>
    </lineage>
</organism>
<accession>A0ABW5N3V2</accession>
<gene>
    <name evidence="1" type="ORF">ACFSTE_02970</name>
</gene>
<sequence length="692" mass="75562">MYANFTLAGNVITQTGVDTNLSGLTGIAGVTVISNGTGANQFITYNLGNLRLVIQGTLTHNPEQEQLLFNNPGNPIIDIQNGATYNLGEDVVVNGITRQRLGLGIFISSTDAGCCNANNAAIAIRNGATWNWRGATIDVGQLPWFAEPSSTVQITNGVLLVRRDATSDVVQVRQNSDNFFVNGLTFIGNGRGDITFLRRPQQMNNYRPETTGGAIAFSGNTPNYDVTFRGYSGGDRGNTQDIKFWQGCRPILINSKTGSQLIAGNHKNDGNGAGYGVALVYQELDLTVTDLANAPVAGVTMYIRDTNNGGRETYNREGHTVDNTQDNEYITQTDINGTIPQQQILLAANVANTGGANGLNSGTYAWDYRGKNNDDSDVFDIHLWAYNYLYQIIADAVLKGVDGTSLSTKVFDDTAISEISKTVVDGYTEINTLDQLYDRAKSFKVDNITTLGIENFFFTTNGDRLVLSADWNLVIDQNAPAAFAVDEGNQTITIRSNALRFGTKFTSIETTGTISVANGAAIEFGYIDSTGTFKYIELLDLTDTTVTVTDFVPSPEVLLQEAVDFSGTYKSLFEAPTDASNTKVKLSRFGYSEWIEIVAEADLSFIRSVELIPLPEWSNNQQLLLYYAHKILQKSEALKNVFNNPVQPTLTINNTITTNSSPASEENQEALLNLLKRTLSKITNLRERMKSN</sequence>
<evidence type="ECO:0008006" key="3">
    <source>
        <dbReference type="Google" id="ProtNLM"/>
    </source>
</evidence>
<comment type="caution">
    <text evidence="1">The sequence shown here is derived from an EMBL/GenBank/DDBJ whole genome shotgun (WGS) entry which is preliminary data.</text>
</comment>
<keyword evidence="2" id="KW-1185">Reference proteome</keyword>
<protein>
    <recommendedName>
        <fullName evidence="3">Peptidase S74 domain-containing protein</fullName>
    </recommendedName>
</protein>
<reference evidence="2" key="1">
    <citation type="journal article" date="2019" name="Int. J. Syst. Evol. Microbiol.">
        <title>The Global Catalogue of Microorganisms (GCM) 10K type strain sequencing project: providing services to taxonomists for standard genome sequencing and annotation.</title>
        <authorList>
            <consortium name="The Broad Institute Genomics Platform"/>
            <consortium name="The Broad Institute Genome Sequencing Center for Infectious Disease"/>
            <person name="Wu L."/>
            <person name="Ma J."/>
        </authorList>
    </citation>
    <scope>NUCLEOTIDE SEQUENCE [LARGE SCALE GENOMIC DNA]</scope>
    <source>
        <strain evidence="2">KCTC 42423</strain>
    </source>
</reference>
<evidence type="ECO:0000313" key="1">
    <source>
        <dbReference type="EMBL" id="MFD2589776.1"/>
    </source>
</evidence>